<evidence type="ECO:0000313" key="1">
    <source>
        <dbReference type="EMBL" id="ELU18162.1"/>
    </source>
</evidence>
<dbReference type="EMBL" id="KB292092">
    <property type="protein sequence ID" value="ELU18162.1"/>
    <property type="molecule type" value="Genomic_DNA"/>
</dbReference>
<dbReference type="STRING" id="283909.R7VHZ8"/>
<dbReference type="PANTHER" id="PTHR47510">
    <property type="entry name" value="REVERSE TRANSCRIPTASE DOMAIN-CONTAINING PROTEIN"/>
    <property type="match status" value="1"/>
</dbReference>
<sequence length="213" mass="25243">MYCNIRNAYTAEGMPPIGRSDHIMVHLLPTYVRKLKAQKPISKTNKVWSKESVEELNGCFAYTDWGIFKDSCSDLNELTDTITEYIKLCEDNIILKKTVKIYSNNRSSITNELIEKIRHKQHLWHSDDHQEARKAQKELDKAIANRKEEYKQKIEQHFKNNNLRSTWEGFKMITGYKKKTSTHNEWSSDAEWAEQLNTFQVQENFHLFINHFN</sequence>
<dbReference type="EnsemblMetazoa" id="CapteT218687">
    <property type="protein sequence ID" value="CapteP218687"/>
    <property type="gene ID" value="CapteG218687"/>
</dbReference>
<reference evidence="3" key="1">
    <citation type="submission" date="2012-12" db="EMBL/GenBank/DDBJ databases">
        <authorList>
            <person name="Hellsten U."/>
            <person name="Grimwood J."/>
            <person name="Chapman J.A."/>
            <person name="Shapiro H."/>
            <person name="Aerts A."/>
            <person name="Otillar R.P."/>
            <person name="Terry A.Y."/>
            <person name="Boore J.L."/>
            <person name="Simakov O."/>
            <person name="Marletaz F."/>
            <person name="Cho S.-J."/>
            <person name="Edsinger-Gonzales E."/>
            <person name="Havlak P."/>
            <person name="Kuo D.-H."/>
            <person name="Larsson T."/>
            <person name="Lv J."/>
            <person name="Arendt D."/>
            <person name="Savage R."/>
            <person name="Osoegawa K."/>
            <person name="de Jong P."/>
            <person name="Lindberg D.R."/>
            <person name="Seaver E.C."/>
            <person name="Weisblat D.A."/>
            <person name="Putnam N.H."/>
            <person name="Grigoriev I.V."/>
            <person name="Rokhsar D.S."/>
        </authorList>
    </citation>
    <scope>NUCLEOTIDE SEQUENCE</scope>
    <source>
        <strain evidence="3">I ESC-2004</strain>
    </source>
</reference>
<dbReference type="AlphaFoldDB" id="R7VHZ8"/>
<dbReference type="OMA" id="TINHAYH"/>
<dbReference type="HOGENOM" id="CLU_110530_0_0_1"/>
<evidence type="ECO:0000313" key="2">
    <source>
        <dbReference type="EnsemblMetazoa" id="CapteP218687"/>
    </source>
</evidence>
<accession>R7VHZ8</accession>
<gene>
    <name evidence="1" type="ORF">CAPTEDRAFT_218687</name>
</gene>
<organism evidence="1">
    <name type="scientific">Capitella teleta</name>
    <name type="common">Polychaete worm</name>
    <dbReference type="NCBI Taxonomy" id="283909"/>
    <lineage>
        <taxon>Eukaryota</taxon>
        <taxon>Metazoa</taxon>
        <taxon>Spiralia</taxon>
        <taxon>Lophotrochozoa</taxon>
        <taxon>Annelida</taxon>
        <taxon>Polychaeta</taxon>
        <taxon>Sedentaria</taxon>
        <taxon>Scolecida</taxon>
        <taxon>Capitellidae</taxon>
        <taxon>Capitella</taxon>
    </lineage>
</organism>
<dbReference type="EMBL" id="AMQN01003867">
    <property type="status" value="NOT_ANNOTATED_CDS"/>
    <property type="molecule type" value="Genomic_DNA"/>
</dbReference>
<dbReference type="Proteomes" id="UP000014760">
    <property type="component" value="Unassembled WGS sequence"/>
</dbReference>
<name>R7VHZ8_CAPTE</name>
<proteinExistence type="predicted"/>
<protein>
    <submittedName>
        <fullName evidence="1 2">Uncharacterized protein</fullName>
    </submittedName>
</protein>
<evidence type="ECO:0000313" key="3">
    <source>
        <dbReference type="Proteomes" id="UP000014760"/>
    </source>
</evidence>
<dbReference type="OrthoDB" id="10037236at2759"/>
<reference evidence="1 3" key="2">
    <citation type="journal article" date="2013" name="Nature">
        <title>Insights into bilaterian evolution from three spiralian genomes.</title>
        <authorList>
            <person name="Simakov O."/>
            <person name="Marletaz F."/>
            <person name="Cho S.J."/>
            <person name="Edsinger-Gonzales E."/>
            <person name="Havlak P."/>
            <person name="Hellsten U."/>
            <person name="Kuo D.H."/>
            <person name="Larsson T."/>
            <person name="Lv J."/>
            <person name="Arendt D."/>
            <person name="Savage R."/>
            <person name="Osoegawa K."/>
            <person name="de Jong P."/>
            <person name="Grimwood J."/>
            <person name="Chapman J.A."/>
            <person name="Shapiro H."/>
            <person name="Aerts A."/>
            <person name="Otillar R.P."/>
            <person name="Terry A.Y."/>
            <person name="Boore J.L."/>
            <person name="Grigoriev I.V."/>
            <person name="Lindberg D.R."/>
            <person name="Seaver E.C."/>
            <person name="Weisblat D.A."/>
            <person name="Putnam N.H."/>
            <person name="Rokhsar D.S."/>
        </authorList>
    </citation>
    <scope>NUCLEOTIDE SEQUENCE</scope>
    <source>
        <strain evidence="1 3">I ESC-2004</strain>
    </source>
</reference>
<dbReference type="PANTHER" id="PTHR47510:SF3">
    <property type="entry name" value="ENDO_EXONUCLEASE_PHOSPHATASE DOMAIN-CONTAINING PROTEIN"/>
    <property type="match status" value="1"/>
</dbReference>
<keyword evidence="3" id="KW-1185">Reference proteome</keyword>
<reference evidence="2" key="3">
    <citation type="submission" date="2015-06" db="UniProtKB">
        <authorList>
            <consortium name="EnsemblMetazoa"/>
        </authorList>
    </citation>
    <scope>IDENTIFICATION</scope>
</reference>